<dbReference type="SUPFAM" id="SSF53448">
    <property type="entry name" value="Nucleotide-diphospho-sugar transferases"/>
    <property type="match status" value="1"/>
</dbReference>
<organism evidence="1">
    <name type="scientific">marine metagenome</name>
    <dbReference type="NCBI Taxonomy" id="408172"/>
    <lineage>
        <taxon>unclassified sequences</taxon>
        <taxon>metagenomes</taxon>
        <taxon>ecological metagenomes</taxon>
    </lineage>
</organism>
<proteinExistence type="predicted"/>
<evidence type="ECO:0000313" key="1">
    <source>
        <dbReference type="EMBL" id="SVD05325.1"/>
    </source>
</evidence>
<accession>A0A382S7C5</accession>
<protein>
    <recommendedName>
        <fullName evidence="2">Nucleotide-diphospho-sugar transferase domain-containing protein</fullName>
    </recommendedName>
</protein>
<sequence>MNVDLGKEGRFASSRVNPYKYSIDSWKQWCEKNDCELFVLTDEVIDHDVMGICWQRWYIFDLLESNDIEYNQILSVDADTIIHPDCPNFFDKTENKFTVAYFDGSWDWV</sequence>
<dbReference type="EMBL" id="UINC01126689">
    <property type="protein sequence ID" value="SVD05325.1"/>
    <property type="molecule type" value="Genomic_DNA"/>
</dbReference>
<evidence type="ECO:0008006" key="2">
    <source>
        <dbReference type="Google" id="ProtNLM"/>
    </source>
</evidence>
<feature type="non-terminal residue" evidence="1">
    <location>
        <position position="109"/>
    </location>
</feature>
<name>A0A382S7C5_9ZZZZ</name>
<dbReference type="AlphaFoldDB" id="A0A382S7C5"/>
<dbReference type="InterPro" id="IPR029044">
    <property type="entry name" value="Nucleotide-diphossugar_trans"/>
</dbReference>
<reference evidence="1" key="1">
    <citation type="submission" date="2018-05" db="EMBL/GenBank/DDBJ databases">
        <authorList>
            <person name="Lanie J.A."/>
            <person name="Ng W.-L."/>
            <person name="Kazmierczak K.M."/>
            <person name="Andrzejewski T.M."/>
            <person name="Davidsen T.M."/>
            <person name="Wayne K.J."/>
            <person name="Tettelin H."/>
            <person name="Glass J.I."/>
            <person name="Rusch D."/>
            <person name="Podicherti R."/>
            <person name="Tsui H.-C.T."/>
            <person name="Winkler M.E."/>
        </authorList>
    </citation>
    <scope>NUCLEOTIDE SEQUENCE</scope>
</reference>
<gene>
    <name evidence="1" type="ORF">METZ01_LOCUS358179</name>
</gene>